<dbReference type="InterPro" id="IPR041640">
    <property type="entry name" value="Tyrosinase_C"/>
</dbReference>
<dbReference type="PROSITE" id="PS00498">
    <property type="entry name" value="TYROSINASE_2"/>
    <property type="match status" value="1"/>
</dbReference>
<keyword evidence="7" id="KW-0503">Monooxygenase</keyword>
<evidence type="ECO:0000256" key="9">
    <source>
        <dbReference type="ARBA" id="ARBA00048233"/>
    </source>
</evidence>
<dbReference type="InterPro" id="IPR050316">
    <property type="entry name" value="Tyrosinase/Hemocyanin"/>
</dbReference>
<keyword evidence="8" id="KW-0470">Melanin biosynthesis</keyword>
<dbReference type="InterPro" id="IPR002227">
    <property type="entry name" value="Tyrosinase_Cu-bd"/>
</dbReference>
<dbReference type="Pfam" id="PF26607">
    <property type="entry name" value="DUF8189"/>
    <property type="match status" value="1"/>
</dbReference>
<keyword evidence="14" id="KW-1185">Reference proteome</keyword>
<evidence type="ECO:0000259" key="12">
    <source>
        <dbReference type="PROSITE" id="PS00498"/>
    </source>
</evidence>
<dbReference type="OrthoDB" id="6132182at2759"/>
<dbReference type="GO" id="GO:0004503">
    <property type="term" value="F:tyrosinase activity"/>
    <property type="evidence" value="ECO:0007669"/>
    <property type="project" value="UniProtKB-EC"/>
</dbReference>
<dbReference type="SUPFAM" id="SSF48056">
    <property type="entry name" value="Di-copper centre-containing domain"/>
    <property type="match status" value="1"/>
</dbReference>
<sequence>MSSWGPDRIDILLTGSDNGIYHKCWDGKNWVPGTTNFSKPISGTWVGNPVYISREPNFVDALAVSTNGKLYHIAYDTKGGWNEPVSLGGEWTGPPCAVKQTKDRFDVLIVGLAGGLYHKVFDGGFKPTADAEWKALGGQWFRELSAVSKGTATTSVYGLGMNNAVWEAKWDTQPSDKFISLGGTLLDPPVAVSWDKGRVDLFGRGTDAQLWHKWWDGKAWQGWEKLCSGYIIAQPKAVSWGKSRLDIFGIFADRSLVHCYWDGKSWNGWNKLGGVCLQIDGVVSRAVNRLDVFYRGVDNNSYHKWYDGQKWYPSTDGAESLGTPVDESMSNIIPVTGTSTTDPKDHVQPRREINDLHARHKEQFDLYIRALKNLMAKPETHSLSWYGIASIHGVPYIRWPFEDKEQPQDLKAGYCCHRSVLFPAWHRIYTILLEQTVQAEAKEIAKEFTGMYRKIYAEAAEKLRLPYWDWTINNSGLPRAVIYDHVVVAHGGPGGVANFKKVDNPLRKYIFKDVDMHKRHFIDGRPMDPNAPDQVWSNYMETMRCPDDDGASQHDVVDTQMYKQSRNIRDQVYKLMTVNEYQPFASTGFEAGYLRPLSKVKSRVNTIPEHQVANWTDNSEEKLIKSIFKVMCGIDPTPLDGHMGDPMYAGFDPVFWLHHVNVDRVYSLWKSIHPGSQVQPQASKEDTIMYKKGKIQDQKTPLHPFRHADGTLFTSPDVDDWNSTVKFGYRYPEQPATYFENNDAEGLAKFVSRRVIDLLGPLTNALPYPPVPKAAVEKVSKMCELASQVKEGTSYIEGGFQIVPGSYPKFDVNANHRREWLANLRIENFAVDGSFNVHFFLGEFSPDPANWTQDGNLIATHGVFSVAIGKTGCQNCIQDKEADAVVSGGVSLTNALLERGLSDLEPETVVPYLKDNLEWRVQASNGKHVKSEDIDSLCVTVAATIVESPDEPGELPKWGVPEIFKVITEDKAGGYDGESKL</sequence>
<accession>A0A8H3IRN5</accession>
<comment type="catalytic activity">
    <reaction evidence="10">
        <text>L-tyrosine + O2 = L-dopaquinone + H2O</text>
        <dbReference type="Rhea" id="RHEA:18117"/>
        <dbReference type="ChEBI" id="CHEBI:15377"/>
        <dbReference type="ChEBI" id="CHEBI:15379"/>
        <dbReference type="ChEBI" id="CHEBI:57924"/>
        <dbReference type="ChEBI" id="CHEBI:58315"/>
        <dbReference type="EC" id="1.14.18.1"/>
    </reaction>
</comment>
<gene>
    <name evidence="13" type="ORF">HETSPECPRED_005688</name>
</gene>
<protein>
    <recommendedName>
        <fullName evidence="3">tyrosinase</fullName>
        <ecNumber evidence="3">1.14.18.1</ecNumber>
    </recommendedName>
</protein>
<evidence type="ECO:0000259" key="11">
    <source>
        <dbReference type="PROSITE" id="PS00497"/>
    </source>
</evidence>
<evidence type="ECO:0000256" key="4">
    <source>
        <dbReference type="ARBA" id="ARBA00022723"/>
    </source>
</evidence>
<dbReference type="Proteomes" id="UP000664521">
    <property type="component" value="Unassembled WGS sequence"/>
</dbReference>
<dbReference type="PANTHER" id="PTHR11474">
    <property type="entry name" value="TYROSINASE FAMILY MEMBER"/>
    <property type="match status" value="1"/>
</dbReference>
<evidence type="ECO:0000256" key="1">
    <source>
        <dbReference type="ARBA" id="ARBA00001973"/>
    </source>
</evidence>
<keyword evidence="5" id="KW-0560">Oxidoreductase</keyword>
<dbReference type="Pfam" id="PF00264">
    <property type="entry name" value="Tyrosinase"/>
    <property type="match status" value="1"/>
</dbReference>
<evidence type="ECO:0000256" key="2">
    <source>
        <dbReference type="ARBA" id="ARBA00009928"/>
    </source>
</evidence>
<name>A0A8H3IRN5_9LECA</name>
<evidence type="ECO:0000256" key="10">
    <source>
        <dbReference type="ARBA" id="ARBA00048881"/>
    </source>
</evidence>
<dbReference type="Gene3D" id="1.10.1280.10">
    <property type="entry name" value="Di-copper center containing domain from catechol oxidase"/>
    <property type="match status" value="1"/>
</dbReference>
<evidence type="ECO:0000313" key="14">
    <source>
        <dbReference type="Proteomes" id="UP000664521"/>
    </source>
</evidence>
<dbReference type="InterPro" id="IPR008922">
    <property type="entry name" value="Di-copper_centre_dom_sf"/>
</dbReference>
<dbReference type="Pfam" id="PF18132">
    <property type="entry name" value="Tyrosinase_C"/>
    <property type="match status" value="1"/>
</dbReference>
<keyword evidence="6" id="KW-0186">Copper</keyword>
<comment type="caution">
    <text evidence="13">The sequence shown here is derived from an EMBL/GenBank/DDBJ whole genome shotgun (WGS) entry which is preliminary data.</text>
</comment>
<dbReference type="SUPFAM" id="SSF89372">
    <property type="entry name" value="Fucose-specific lectin"/>
    <property type="match status" value="2"/>
</dbReference>
<comment type="similarity">
    <text evidence="2">Belongs to the tyrosinase family.</text>
</comment>
<dbReference type="GO" id="GO:0046872">
    <property type="term" value="F:metal ion binding"/>
    <property type="evidence" value="ECO:0007669"/>
    <property type="project" value="UniProtKB-KW"/>
</dbReference>
<evidence type="ECO:0000256" key="8">
    <source>
        <dbReference type="ARBA" id="ARBA00023101"/>
    </source>
</evidence>
<evidence type="ECO:0000256" key="7">
    <source>
        <dbReference type="ARBA" id="ARBA00023033"/>
    </source>
</evidence>
<dbReference type="PANTHER" id="PTHR11474:SF76">
    <property type="entry name" value="SHKT DOMAIN-CONTAINING PROTEIN"/>
    <property type="match status" value="1"/>
</dbReference>
<evidence type="ECO:0000256" key="6">
    <source>
        <dbReference type="ARBA" id="ARBA00023008"/>
    </source>
</evidence>
<evidence type="ECO:0000256" key="5">
    <source>
        <dbReference type="ARBA" id="ARBA00023002"/>
    </source>
</evidence>
<dbReference type="PRINTS" id="PR00092">
    <property type="entry name" value="TYROSINASE"/>
</dbReference>
<comment type="cofactor">
    <cofactor evidence="1">
        <name>Cu(2+)</name>
        <dbReference type="ChEBI" id="CHEBI:29036"/>
    </cofactor>
</comment>
<comment type="catalytic activity">
    <reaction evidence="9">
        <text>2 L-dopa + O2 = 2 L-dopaquinone + 2 H2O</text>
        <dbReference type="Rhea" id="RHEA:34287"/>
        <dbReference type="ChEBI" id="CHEBI:15377"/>
        <dbReference type="ChEBI" id="CHEBI:15379"/>
        <dbReference type="ChEBI" id="CHEBI:57504"/>
        <dbReference type="ChEBI" id="CHEBI:57924"/>
        <dbReference type="EC" id="1.14.18.1"/>
    </reaction>
</comment>
<dbReference type="Gene3D" id="2.60.310.20">
    <property type="match status" value="1"/>
</dbReference>
<feature type="domain" description="Tyrosinase copper-binding" evidence="12">
    <location>
        <begin position="652"/>
        <end position="663"/>
    </location>
</feature>
<dbReference type="CDD" id="cd22954">
    <property type="entry name" value="PLL_lectin"/>
    <property type="match status" value="1"/>
</dbReference>
<dbReference type="GO" id="GO:0042438">
    <property type="term" value="P:melanin biosynthetic process"/>
    <property type="evidence" value="ECO:0007669"/>
    <property type="project" value="UniProtKB-KW"/>
</dbReference>
<dbReference type="EC" id="1.14.18.1" evidence="3"/>
<dbReference type="EMBL" id="CAJPDS010000037">
    <property type="protein sequence ID" value="CAF9924890.1"/>
    <property type="molecule type" value="Genomic_DNA"/>
</dbReference>
<dbReference type="InterPro" id="IPR058502">
    <property type="entry name" value="PLL-like_beta-prop"/>
</dbReference>
<dbReference type="PROSITE" id="PS00497">
    <property type="entry name" value="TYROSINASE_1"/>
    <property type="match status" value="1"/>
</dbReference>
<organism evidence="13 14">
    <name type="scientific">Heterodermia speciosa</name>
    <dbReference type="NCBI Taxonomy" id="116794"/>
    <lineage>
        <taxon>Eukaryota</taxon>
        <taxon>Fungi</taxon>
        <taxon>Dikarya</taxon>
        <taxon>Ascomycota</taxon>
        <taxon>Pezizomycotina</taxon>
        <taxon>Lecanoromycetes</taxon>
        <taxon>OSLEUM clade</taxon>
        <taxon>Lecanoromycetidae</taxon>
        <taxon>Caliciales</taxon>
        <taxon>Physciaceae</taxon>
        <taxon>Heterodermia</taxon>
    </lineage>
</organism>
<feature type="domain" description="Tyrosinase copper-binding" evidence="11">
    <location>
        <begin position="417"/>
        <end position="434"/>
    </location>
</feature>
<evidence type="ECO:0000256" key="3">
    <source>
        <dbReference type="ARBA" id="ARBA00011906"/>
    </source>
</evidence>
<dbReference type="Gene3D" id="2.120.10.70">
    <property type="entry name" value="Fucose-specific lectin"/>
    <property type="match status" value="1"/>
</dbReference>
<dbReference type="AlphaFoldDB" id="A0A8H3IRN5"/>
<keyword evidence="4" id="KW-0479">Metal-binding</keyword>
<evidence type="ECO:0000313" key="13">
    <source>
        <dbReference type="EMBL" id="CAF9924890.1"/>
    </source>
</evidence>
<reference evidence="13" key="1">
    <citation type="submission" date="2021-03" db="EMBL/GenBank/DDBJ databases">
        <authorList>
            <person name="Tagirdzhanova G."/>
        </authorList>
    </citation>
    <scope>NUCLEOTIDE SEQUENCE</scope>
</reference>
<proteinExistence type="inferred from homology"/>